<dbReference type="EMBL" id="HBJA01142840">
    <property type="protein sequence ID" value="CAE0837886.1"/>
    <property type="molecule type" value="Transcribed_RNA"/>
</dbReference>
<dbReference type="AlphaFoldDB" id="A0A7S4GI84"/>
<evidence type="ECO:0000313" key="1">
    <source>
        <dbReference type="EMBL" id="CAE0837886.1"/>
    </source>
</evidence>
<proteinExistence type="predicted"/>
<gene>
    <name evidence="1" type="ORF">EGYM00163_LOCUS49258</name>
</gene>
<sequence length="133" mass="14068">MNSIAACISGLKDCREHLNVLGLDNSCGSTAMARLPSKPLVSWMVSNRPPVEMLGTGTVLPSQDYSIRSLSNDGIDANPLPPGNLALWQSKQGPPSGVGYATRGNHGTSRRTAGNMEADVARATACARYLPMR</sequence>
<name>A0A7S4GI84_9EUGL</name>
<protein>
    <submittedName>
        <fullName evidence="1">Uncharacterized protein</fullName>
    </submittedName>
</protein>
<reference evidence="1" key="1">
    <citation type="submission" date="2021-01" db="EMBL/GenBank/DDBJ databases">
        <authorList>
            <person name="Corre E."/>
            <person name="Pelletier E."/>
            <person name="Niang G."/>
            <person name="Scheremetjew M."/>
            <person name="Finn R."/>
            <person name="Kale V."/>
            <person name="Holt S."/>
            <person name="Cochrane G."/>
            <person name="Meng A."/>
            <person name="Brown T."/>
            <person name="Cohen L."/>
        </authorList>
    </citation>
    <scope>NUCLEOTIDE SEQUENCE</scope>
    <source>
        <strain evidence="1">CCMP1594</strain>
    </source>
</reference>
<accession>A0A7S4GI84</accession>
<organism evidence="1">
    <name type="scientific">Eutreptiella gymnastica</name>
    <dbReference type="NCBI Taxonomy" id="73025"/>
    <lineage>
        <taxon>Eukaryota</taxon>
        <taxon>Discoba</taxon>
        <taxon>Euglenozoa</taxon>
        <taxon>Euglenida</taxon>
        <taxon>Spirocuta</taxon>
        <taxon>Euglenophyceae</taxon>
        <taxon>Eutreptiales</taxon>
        <taxon>Eutreptiaceae</taxon>
        <taxon>Eutreptiella</taxon>
    </lineage>
</organism>